<evidence type="ECO:0000256" key="8">
    <source>
        <dbReference type="RuleBase" id="RU363041"/>
    </source>
</evidence>
<gene>
    <name evidence="9" type="ORF">GCM10007879_24100</name>
</gene>
<evidence type="ECO:0000313" key="9">
    <source>
        <dbReference type="EMBL" id="GLQ18161.1"/>
    </source>
</evidence>
<feature type="transmembrane region" description="Helical" evidence="8">
    <location>
        <begin position="111"/>
        <end position="132"/>
    </location>
</feature>
<comment type="caution">
    <text evidence="9">The sequence shown here is derived from an EMBL/GenBank/DDBJ whole genome shotgun (WGS) entry which is preliminary data.</text>
</comment>
<evidence type="ECO:0000256" key="2">
    <source>
        <dbReference type="ARBA" id="ARBA00009142"/>
    </source>
</evidence>
<keyword evidence="5 8" id="KW-0812">Transmembrane</keyword>
<keyword evidence="10" id="KW-1185">Reference proteome</keyword>
<keyword evidence="4 8" id="KW-1003">Cell membrane</keyword>
<dbReference type="InterPro" id="IPR052017">
    <property type="entry name" value="TSUP"/>
</dbReference>
<dbReference type="PANTHER" id="PTHR30269:SF0">
    <property type="entry name" value="MEMBRANE TRANSPORTER PROTEIN YFCA-RELATED"/>
    <property type="match status" value="1"/>
</dbReference>
<dbReference type="PANTHER" id="PTHR30269">
    <property type="entry name" value="TRANSMEMBRANE PROTEIN YFCA"/>
    <property type="match status" value="1"/>
</dbReference>
<name>A0ABQ5USA2_9HYPH</name>
<evidence type="ECO:0000256" key="7">
    <source>
        <dbReference type="ARBA" id="ARBA00023136"/>
    </source>
</evidence>
<feature type="transmembrane region" description="Helical" evidence="8">
    <location>
        <begin position="17"/>
        <end position="42"/>
    </location>
</feature>
<feature type="transmembrane region" description="Helical" evidence="8">
    <location>
        <begin position="85"/>
        <end position="104"/>
    </location>
</feature>
<comment type="subcellular location">
    <subcellularLocation>
        <location evidence="1 8">Cell membrane</location>
        <topology evidence="1 8">Multi-pass membrane protein</topology>
    </subcellularLocation>
</comment>
<keyword evidence="7 8" id="KW-0472">Membrane</keyword>
<sequence length="269" mass="28709">MGYCGPKYTYEATNVEILILFAAGLLAGALNSLAGGGSFVIFPALLFVGVPPIMANATNTYACLPGYGSGAIGFWQDILRHKDKLLVYSIIALVAGFLGAEALLRVSDAQFEGLIPWLMLFAVVAFTFGGQFNQWMANRRTTSKNGARTGAIVTTVFLALICFYGGFFNAGLGIILLAYLVLAGYQDLNAMNGLKLLISFLVSITAVVRFSMSGSIEWQAGTIALIGATIGGFAAAKLSYLLPASSIRNFVVVYGFGLTVYFFYTTYFA</sequence>
<feature type="transmembrane region" description="Helical" evidence="8">
    <location>
        <begin position="218"/>
        <end position="238"/>
    </location>
</feature>
<evidence type="ECO:0000256" key="6">
    <source>
        <dbReference type="ARBA" id="ARBA00022989"/>
    </source>
</evidence>
<feature type="transmembrane region" description="Helical" evidence="8">
    <location>
        <begin position="250"/>
        <end position="268"/>
    </location>
</feature>
<evidence type="ECO:0000256" key="5">
    <source>
        <dbReference type="ARBA" id="ARBA00022692"/>
    </source>
</evidence>
<evidence type="ECO:0000256" key="3">
    <source>
        <dbReference type="ARBA" id="ARBA00022448"/>
    </source>
</evidence>
<dbReference type="Proteomes" id="UP001161405">
    <property type="component" value="Unassembled WGS sequence"/>
</dbReference>
<comment type="similarity">
    <text evidence="2 8">Belongs to the 4-toluene sulfonate uptake permease (TSUP) (TC 2.A.102) family.</text>
</comment>
<proteinExistence type="inferred from homology"/>
<evidence type="ECO:0000256" key="1">
    <source>
        <dbReference type="ARBA" id="ARBA00004651"/>
    </source>
</evidence>
<reference evidence="9" key="2">
    <citation type="submission" date="2023-01" db="EMBL/GenBank/DDBJ databases">
        <title>Draft genome sequence of Maritalea porphyrae strain NBRC 107169.</title>
        <authorList>
            <person name="Sun Q."/>
            <person name="Mori K."/>
        </authorList>
    </citation>
    <scope>NUCLEOTIDE SEQUENCE</scope>
    <source>
        <strain evidence="9">NBRC 107169</strain>
    </source>
</reference>
<evidence type="ECO:0000256" key="4">
    <source>
        <dbReference type="ARBA" id="ARBA00022475"/>
    </source>
</evidence>
<evidence type="ECO:0000313" key="10">
    <source>
        <dbReference type="Proteomes" id="UP001161405"/>
    </source>
</evidence>
<feature type="transmembrane region" description="Helical" evidence="8">
    <location>
        <begin position="152"/>
        <end position="182"/>
    </location>
</feature>
<dbReference type="Pfam" id="PF01925">
    <property type="entry name" value="TauE"/>
    <property type="match status" value="1"/>
</dbReference>
<keyword evidence="3" id="KW-0813">Transport</keyword>
<protein>
    <recommendedName>
        <fullName evidence="8">Probable membrane transporter protein</fullName>
    </recommendedName>
</protein>
<keyword evidence="6 8" id="KW-1133">Transmembrane helix</keyword>
<accession>A0ABQ5USA2</accession>
<reference evidence="9" key="1">
    <citation type="journal article" date="2014" name="Int. J. Syst. Evol. Microbiol.">
        <title>Complete genome of a new Firmicutes species belonging to the dominant human colonic microbiota ('Ruminococcus bicirculans') reveals two chromosomes and a selective capacity to utilize plant glucans.</title>
        <authorList>
            <consortium name="NISC Comparative Sequencing Program"/>
            <person name="Wegmann U."/>
            <person name="Louis P."/>
            <person name="Goesmann A."/>
            <person name="Henrissat B."/>
            <person name="Duncan S.H."/>
            <person name="Flint H.J."/>
        </authorList>
    </citation>
    <scope>NUCLEOTIDE SEQUENCE</scope>
    <source>
        <strain evidence="9">NBRC 107169</strain>
    </source>
</reference>
<dbReference type="InterPro" id="IPR002781">
    <property type="entry name" value="TM_pro_TauE-like"/>
</dbReference>
<dbReference type="EMBL" id="BSNI01000002">
    <property type="protein sequence ID" value="GLQ18161.1"/>
    <property type="molecule type" value="Genomic_DNA"/>
</dbReference>
<organism evidence="9 10">
    <name type="scientific">Maritalea porphyrae</name>
    <dbReference type="NCBI Taxonomy" id="880732"/>
    <lineage>
        <taxon>Bacteria</taxon>
        <taxon>Pseudomonadati</taxon>
        <taxon>Pseudomonadota</taxon>
        <taxon>Alphaproteobacteria</taxon>
        <taxon>Hyphomicrobiales</taxon>
        <taxon>Devosiaceae</taxon>
        <taxon>Maritalea</taxon>
    </lineage>
</organism>